<reference evidence="2 3" key="1">
    <citation type="submission" date="2015-09" db="EMBL/GenBank/DDBJ databases">
        <title>Atta colombica WGS genome.</title>
        <authorList>
            <person name="Nygaard S."/>
            <person name="Hu H."/>
            <person name="Boomsma J."/>
            <person name="Zhang G."/>
        </authorList>
    </citation>
    <scope>NUCLEOTIDE SEQUENCE [LARGE SCALE GENOMIC DNA]</scope>
    <source>
        <strain evidence="2">Treedump-2</strain>
        <tissue evidence="2">Whole body</tissue>
    </source>
</reference>
<keyword evidence="3" id="KW-1185">Reference proteome</keyword>
<feature type="compositionally biased region" description="Basic and acidic residues" evidence="1">
    <location>
        <begin position="66"/>
        <end position="92"/>
    </location>
</feature>
<feature type="region of interest" description="Disordered" evidence="1">
    <location>
        <begin position="235"/>
        <end position="254"/>
    </location>
</feature>
<accession>A0A151HXT7</accession>
<name>A0A151HXT7_9HYME</name>
<organism evidence="2 3">
    <name type="scientific">Atta colombica</name>
    <dbReference type="NCBI Taxonomy" id="520822"/>
    <lineage>
        <taxon>Eukaryota</taxon>
        <taxon>Metazoa</taxon>
        <taxon>Ecdysozoa</taxon>
        <taxon>Arthropoda</taxon>
        <taxon>Hexapoda</taxon>
        <taxon>Insecta</taxon>
        <taxon>Pterygota</taxon>
        <taxon>Neoptera</taxon>
        <taxon>Endopterygota</taxon>
        <taxon>Hymenoptera</taxon>
        <taxon>Apocrita</taxon>
        <taxon>Aculeata</taxon>
        <taxon>Formicoidea</taxon>
        <taxon>Formicidae</taxon>
        <taxon>Myrmicinae</taxon>
        <taxon>Atta</taxon>
    </lineage>
</organism>
<dbReference type="EMBL" id="KQ976735">
    <property type="protein sequence ID" value="KYM76129.1"/>
    <property type="molecule type" value="Genomic_DNA"/>
</dbReference>
<proteinExistence type="predicted"/>
<dbReference type="AlphaFoldDB" id="A0A151HXT7"/>
<evidence type="ECO:0000256" key="1">
    <source>
        <dbReference type="SAM" id="MobiDB-lite"/>
    </source>
</evidence>
<evidence type="ECO:0000313" key="2">
    <source>
        <dbReference type="EMBL" id="KYM76129.1"/>
    </source>
</evidence>
<feature type="compositionally biased region" description="Basic and acidic residues" evidence="1">
    <location>
        <begin position="244"/>
        <end position="254"/>
    </location>
</feature>
<protein>
    <submittedName>
        <fullName evidence="2">Uncharacterized protein</fullName>
    </submittedName>
</protein>
<evidence type="ECO:0000313" key="3">
    <source>
        <dbReference type="Proteomes" id="UP000078540"/>
    </source>
</evidence>
<sequence>MRLIRSFVIPQILKCLDTRDTRTDDFDGIRTPGISGRAAAVLLLTAEAATVRRTRPAINVCVHTPAHGDRKEEREQKKKKRETKEAERESGARDVLGPGSLHVAQGRLDVPTDTTEEATTYGPCNLPLTVRTLIPFRCNMHVSRTIPAQNSDSCINNHGTVLVGCIRMSDRRKQDLATSEAVRANERKNTKMDRNIEGSVEGACVKTNQTERRDTRGKGWKESNMRLEEVVPEGRGRAMGTTRACKDTLGPREG</sequence>
<gene>
    <name evidence="2" type="ORF">ALC53_13446</name>
</gene>
<dbReference type="Proteomes" id="UP000078540">
    <property type="component" value="Unassembled WGS sequence"/>
</dbReference>
<feature type="region of interest" description="Disordered" evidence="1">
    <location>
        <begin position="62"/>
        <end position="109"/>
    </location>
</feature>